<protein>
    <submittedName>
        <fullName evidence="1">Uncharacterized protein</fullName>
    </submittedName>
</protein>
<reference evidence="1" key="1">
    <citation type="submission" date="2023-04" db="EMBL/GenBank/DDBJ databases">
        <title>Draft Genome sequencing of Naganishia species isolated from polar environments using Oxford Nanopore Technology.</title>
        <authorList>
            <person name="Leo P."/>
            <person name="Venkateswaran K."/>
        </authorList>
    </citation>
    <scope>NUCLEOTIDE SEQUENCE</scope>
    <source>
        <strain evidence="1">DBVPG 5303</strain>
    </source>
</reference>
<dbReference type="Proteomes" id="UP001234202">
    <property type="component" value="Unassembled WGS sequence"/>
</dbReference>
<gene>
    <name evidence="1" type="ORF">QFC24_006728</name>
</gene>
<accession>A0ACC2WYT6</accession>
<sequence>MPEDDFVIHAARITALQNELARAREEMRRLEDDKRHLEDDKRHLEGDTRQLENDLKAMTREHSSTQEQYSLMQDLYTRASETTMRLNRENEELREENGKMSEQLGVGLKQKDLFYEAIIDAKDHELGEITMQRDLLVEQASRTGDVIREKAGRLPLVEAERNDALARIAACALCSKLASQSDEDSDYNPTQEAPVVPDTTGALRARRNQVPEPEEAQEIPEKKLHGGESRLHASPDEWEQDRKQYPLNSLERWKRPPNRLFPSVQLAKEKHFDLDIESVNMVYMCRWRPAHGNVCGALFANREVSLVCPGLICI</sequence>
<dbReference type="EMBL" id="JASBWV010000036">
    <property type="protein sequence ID" value="KAJ9116556.1"/>
    <property type="molecule type" value="Genomic_DNA"/>
</dbReference>
<name>A0ACC2WYT6_9TREE</name>
<evidence type="ECO:0000313" key="2">
    <source>
        <dbReference type="Proteomes" id="UP001234202"/>
    </source>
</evidence>
<organism evidence="1 2">
    <name type="scientific">Naganishia onofrii</name>
    <dbReference type="NCBI Taxonomy" id="1851511"/>
    <lineage>
        <taxon>Eukaryota</taxon>
        <taxon>Fungi</taxon>
        <taxon>Dikarya</taxon>
        <taxon>Basidiomycota</taxon>
        <taxon>Agaricomycotina</taxon>
        <taxon>Tremellomycetes</taxon>
        <taxon>Filobasidiales</taxon>
        <taxon>Filobasidiaceae</taxon>
        <taxon>Naganishia</taxon>
    </lineage>
</organism>
<evidence type="ECO:0000313" key="1">
    <source>
        <dbReference type="EMBL" id="KAJ9116556.1"/>
    </source>
</evidence>
<comment type="caution">
    <text evidence="1">The sequence shown here is derived from an EMBL/GenBank/DDBJ whole genome shotgun (WGS) entry which is preliminary data.</text>
</comment>
<keyword evidence="2" id="KW-1185">Reference proteome</keyword>
<proteinExistence type="predicted"/>